<dbReference type="EMBL" id="CP001344">
    <property type="protein sequence ID" value="ACL42726.1"/>
    <property type="molecule type" value="Genomic_DNA"/>
</dbReference>
<dbReference type="AlphaFoldDB" id="B8HSS9"/>
<proteinExistence type="predicted"/>
<organism evidence="1">
    <name type="scientific">Cyanothece sp. (strain PCC 7425 / ATCC 29141)</name>
    <dbReference type="NCBI Taxonomy" id="395961"/>
    <lineage>
        <taxon>Bacteria</taxon>
        <taxon>Bacillati</taxon>
        <taxon>Cyanobacteriota</taxon>
        <taxon>Cyanophyceae</taxon>
        <taxon>Gomontiellales</taxon>
        <taxon>Cyanothecaceae</taxon>
        <taxon>Cyanothece</taxon>
    </lineage>
</organism>
<accession>B8HSS9</accession>
<reference evidence="1" key="1">
    <citation type="submission" date="2009-01" db="EMBL/GenBank/DDBJ databases">
        <title>Complete sequence of chromosome Cyanothece sp. PCC 7425.</title>
        <authorList>
            <consortium name="US DOE Joint Genome Institute"/>
            <person name="Lucas S."/>
            <person name="Copeland A."/>
            <person name="Lapidus A."/>
            <person name="Glavina del Rio T."/>
            <person name="Dalin E."/>
            <person name="Tice H."/>
            <person name="Bruce D."/>
            <person name="Goodwin L."/>
            <person name="Pitluck S."/>
            <person name="Sims D."/>
            <person name="Meineke L."/>
            <person name="Brettin T."/>
            <person name="Detter J.C."/>
            <person name="Han C."/>
            <person name="Larimer F."/>
            <person name="Land M."/>
            <person name="Hauser L."/>
            <person name="Kyrpides N."/>
            <person name="Ovchinnikova G."/>
            <person name="Liberton M."/>
            <person name="Stoeckel J."/>
            <person name="Banerjee A."/>
            <person name="Singh A."/>
            <person name="Page L."/>
            <person name="Sato H."/>
            <person name="Zhao L."/>
            <person name="Sherman L."/>
            <person name="Pakrasi H."/>
            <person name="Richardson P."/>
        </authorList>
    </citation>
    <scope>NUCLEOTIDE SEQUENCE</scope>
    <source>
        <strain evidence="1">PCC 7425</strain>
    </source>
</reference>
<dbReference type="HOGENOM" id="CLU_1560412_0_0_3"/>
<protein>
    <submittedName>
        <fullName evidence="1">Uncharacterized protein</fullName>
    </submittedName>
</protein>
<dbReference type="KEGG" id="cyn:Cyan7425_0333"/>
<sequence length="171" mass="19237">MPCLPVGDSSSRLISELVLADRHKRIYKYSERQQIIEVAQIGAPPQKIARTLNYADCWEYSMGPYEWLGYYELDLPEVVPTETTLILAADELLVEQCRSIGLFAVCGVYFWRVLDYKKLFSRIKLKGIQSLNLVFPDAAKASLLQSIAAKVELKSEILPASALTLLNLTPV</sequence>
<evidence type="ECO:0000313" key="1">
    <source>
        <dbReference type="EMBL" id="ACL42726.1"/>
    </source>
</evidence>
<name>B8HSS9_CYAP4</name>
<gene>
    <name evidence="1" type="ordered locus">Cyan7425_0333</name>
</gene>